<protein>
    <submittedName>
        <fullName evidence="8">Membrane-spanning 4-domains, subfamily A, member 14</fullName>
    </submittedName>
</protein>
<feature type="region of interest" description="Disordered" evidence="6">
    <location>
        <begin position="768"/>
        <end position="790"/>
    </location>
</feature>
<dbReference type="KEGG" id="mmu:383435"/>
<dbReference type="STRING" id="10090.ENSMUSP00000140996"/>
<dbReference type="InterPro" id="IPR007237">
    <property type="entry name" value="CD20-like"/>
</dbReference>
<feature type="compositionally biased region" description="Low complexity" evidence="6">
    <location>
        <begin position="979"/>
        <end position="989"/>
    </location>
</feature>
<keyword evidence="11" id="KW-1267">Proteomics identification</keyword>
<feature type="compositionally biased region" description="Polar residues" evidence="6">
    <location>
        <begin position="1199"/>
        <end position="1225"/>
    </location>
</feature>
<feature type="compositionally biased region" description="Polar residues" evidence="6">
    <location>
        <begin position="675"/>
        <end position="704"/>
    </location>
</feature>
<dbReference type="PANTHER" id="PTHR23320:SF10">
    <property type="entry name" value="MEMBRANE-SPANNING 4-DOMAINS SUBFAMILY A MEMBER 14"/>
    <property type="match status" value="1"/>
</dbReference>
<evidence type="ECO:0000256" key="6">
    <source>
        <dbReference type="SAM" id="MobiDB-lite"/>
    </source>
</evidence>
<dbReference type="RefSeq" id="NP_001363974.1">
    <property type="nucleotide sequence ID" value="NM_001377045.1"/>
</dbReference>
<evidence type="ECO:0000256" key="7">
    <source>
        <dbReference type="SAM" id="Phobius"/>
    </source>
</evidence>
<feature type="compositionally biased region" description="Polar residues" evidence="6">
    <location>
        <begin position="997"/>
        <end position="1007"/>
    </location>
</feature>
<dbReference type="AGR" id="MGI:2686122"/>
<comment type="similarity">
    <text evidence="2">Belongs to the MS4A family.</text>
</comment>
<reference evidence="8" key="4">
    <citation type="submission" date="2025-09" db="UniProtKB">
        <authorList>
            <consortium name="Ensembl"/>
        </authorList>
    </citation>
    <scope>IDENTIFICATION</scope>
    <source>
        <strain evidence="8">C57BL/6J</strain>
    </source>
</reference>
<evidence type="ECO:0000313" key="8">
    <source>
        <dbReference type="Ensembl" id="ENSMUSP00000140996.2"/>
    </source>
</evidence>
<dbReference type="InParanoid" id="A0A087WSD2"/>
<feature type="region of interest" description="Disordered" evidence="6">
    <location>
        <begin position="435"/>
        <end position="460"/>
    </location>
</feature>
<feature type="region of interest" description="Disordered" evidence="6">
    <location>
        <begin position="823"/>
        <end position="1008"/>
    </location>
</feature>
<dbReference type="FunCoup" id="A0A087WSD2">
    <property type="interactions" value="273"/>
</dbReference>
<gene>
    <name evidence="8 9" type="primary">Ms4a14</name>
</gene>
<dbReference type="OrthoDB" id="9838243at2759"/>
<dbReference type="Pfam" id="PF04103">
    <property type="entry name" value="CD20"/>
    <property type="match status" value="1"/>
</dbReference>
<keyword evidence="3 7" id="KW-0812">Transmembrane</keyword>
<feature type="transmembrane region" description="Helical" evidence="7">
    <location>
        <begin position="116"/>
        <end position="135"/>
    </location>
</feature>
<keyword evidence="10" id="KW-1185">Reference proteome</keyword>
<dbReference type="ProteomicsDB" id="303919"/>
<feature type="compositionally biased region" description="Low complexity" evidence="6">
    <location>
        <begin position="625"/>
        <end position="660"/>
    </location>
</feature>
<feature type="compositionally biased region" description="Low complexity" evidence="6">
    <location>
        <begin position="522"/>
        <end position="540"/>
    </location>
</feature>
<feature type="compositionally biased region" description="Low complexity" evidence="6">
    <location>
        <begin position="919"/>
        <end position="930"/>
    </location>
</feature>
<dbReference type="OMA" id="HSIESHI"/>
<feature type="transmembrane region" description="Helical" evidence="7">
    <location>
        <begin position="76"/>
        <end position="96"/>
    </location>
</feature>
<dbReference type="InterPro" id="IPR030417">
    <property type="entry name" value="MS4A"/>
</dbReference>
<evidence type="ECO:0000313" key="10">
    <source>
        <dbReference type="Proteomes" id="UP000000589"/>
    </source>
</evidence>
<dbReference type="PhylomeDB" id="A0A087WSD2"/>
<dbReference type="CTD" id="84689"/>
<evidence type="ECO:0000256" key="1">
    <source>
        <dbReference type="ARBA" id="ARBA00004141"/>
    </source>
</evidence>
<feature type="compositionally biased region" description="Polar residues" evidence="6">
    <location>
        <begin position="541"/>
        <end position="623"/>
    </location>
</feature>
<feature type="compositionally biased region" description="Polar residues" evidence="6">
    <location>
        <begin position="493"/>
        <end position="521"/>
    </location>
</feature>
<feature type="transmembrane region" description="Helical" evidence="7">
    <location>
        <begin position="44"/>
        <end position="64"/>
    </location>
</feature>
<feature type="region of interest" description="Disordered" evidence="6">
    <location>
        <begin position="1131"/>
        <end position="1175"/>
    </location>
</feature>
<feature type="compositionally biased region" description="Basic and acidic residues" evidence="6">
    <location>
        <begin position="858"/>
        <end position="871"/>
    </location>
</feature>
<evidence type="ECO:0000256" key="5">
    <source>
        <dbReference type="ARBA" id="ARBA00023136"/>
    </source>
</evidence>
<dbReference type="PANTHER" id="PTHR23320">
    <property type="entry name" value="MEMBRANE-SPANNING 4-DOMAINS SUBFAMILY A MS4A -RELATED"/>
    <property type="match status" value="1"/>
</dbReference>
<feature type="transmembrane region" description="Helical" evidence="7">
    <location>
        <begin position="155"/>
        <end position="180"/>
    </location>
</feature>
<keyword evidence="4 7" id="KW-1133">Transmembrane helix</keyword>
<dbReference type="GO" id="GO:0007166">
    <property type="term" value="P:cell surface receptor signaling pathway"/>
    <property type="evidence" value="ECO:0000318"/>
    <property type="project" value="GO_Central"/>
</dbReference>
<keyword evidence="5 7" id="KW-0472">Membrane</keyword>
<reference evidence="8 10" key="2">
    <citation type="journal article" date="2011" name="PLoS Biol.">
        <title>Modernizing reference genome assemblies.</title>
        <authorList>
            <person name="Church D.M."/>
            <person name="Schneider V.A."/>
            <person name="Graves T."/>
            <person name="Auger K."/>
            <person name="Cunningham F."/>
            <person name="Bouk N."/>
            <person name="Chen H.C."/>
            <person name="Agarwala R."/>
            <person name="McLaren W.M."/>
            <person name="Ritchie G.R."/>
            <person name="Albracht D."/>
            <person name="Kremitzki M."/>
            <person name="Rock S."/>
            <person name="Kotkiewicz H."/>
            <person name="Kremitzki C."/>
            <person name="Wollam A."/>
            <person name="Trani L."/>
            <person name="Fulton L."/>
            <person name="Fulton R."/>
            <person name="Matthews L."/>
            <person name="Whitehead S."/>
            <person name="Chow W."/>
            <person name="Torrance J."/>
            <person name="Dunn M."/>
            <person name="Harden G."/>
            <person name="Threadgold G."/>
            <person name="Wood J."/>
            <person name="Collins J."/>
            <person name="Heath P."/>
            <person name="Griffiths G."/>
            <person name="Pelan S."/>
            <person name="Grafham D."/>
            <person name="Eichler E.E."/>
            <person name="Weinstock G."/>
            <person name="Mardis E.R."/>
            <person name="Wilson R.K."/>
            <person name="Howe K."/>
            <person name="Flicek P."/>
            <person name="Hubbard T."/>
        </authorList>
    </citation>
    <scope>NUCLEOTIDE SEQUENCE [LARGE SCALE GENOMIC DNA]</scope>
    <source>
        <strain evidence="8 10">C57BL/6J</strain>
    </source>
</reference>
<dbReference type="GO" id="GO:0005886">
    <property type="term" value="C:plasma membrane"/>
    <property type="evidence" value="ECO:0000318"/>
    <property type="project" value="GO_Central"/>
</dbReference>
<dbReference type="RNAct" id="A0A087WSD2">
    <property type="molecule type" value="protein"/>
</dbReference>
<dbReference type="Antibodypedia" id="43483">
    <property type="antibodies" value="94 antibodies from 19 providers"/>
</dbReference>
<dbReference type="Proteomes" id="UP000000589">
    <property type="component" value="Chromosome 19"/>
</dbReference>
<dbReference type="eggNOG" id="ENOG502S7I2">
    <property type="taxonomic scope" value="Eukaryota"/>
</dbReference>
<dbReference type="GeneID" id="383435"/>
<feature type="compositionally biased region" description="Polar residues" evidence="6">
    <location>
        <begin position="435"/>
        <end position="459"/>
    </location>
</feature>
<comment type="subcellular location">
    <subcellularLocation>
        <location evidence="1">Membrane</location>
        <topology evidence="1">Multi-pass membrane protein</topology>
    </subcellularLocation>
</comment>
<reference evidence="8" key="3">
    <citation type="submission" date="2025-08" db="UniProtKB">
        <authorList>
            <consortium name="Ensembl"/>
        </authorList>
    </citation>
    <scope>IDENTIFICATION</scope>
    <source>
        <strain evidence="8">C57BL/6J</strain>
    </source>
</reference>
<evidence type="ECO:0000313" key="9">
    <source>
        <dbReference type="MGI" id="MGI:2686122"/>
    </source>
</evidence>
<name>A0A087WSD2_MOUSE</name>
<proteinExistence type="evidence at protein level"/>
<evidence type="ECO:0007829" key="11">
    <source>
        <dbReference type="ProteomicsDB" id="A0A087WSD2"/>
    </source>
</evidence>
<dbReference type="jPOST" id="A0A087WSD2"/>
<dbReference type="GlyGen" id="A0A087WSD2">
    <property type="glycosylation" value="21 sites"/>
</dbReference>
<dbReference type="Bgee" id="ENSMUSG00000099398">
    <property type="expression patterns" value="Expressed in testis and 16 other cell types or tissues"/>
</dbReference>
<dbReference type="BioGRID-ORCS" id="383435">
    <property type="hits" value="0 hits in 32 CRISPR screens"/>
</dbReference>
<feature type="compositionally biased region" description="Basic and acidic residues" evidence="6">
    <location>
        <begin position="945"/>
        <end position="964"/>
    </location>
</feature>
<dbReference type="PaxDb" id="10090-ENSMUSP00000140996"/>
<evidence type="ECO:0000256" key="4">
    <source>
        <dbReference type="ARBA" id="ARBA00022989"/>
    </source>
</evidence>
<dbReference type="MGI" id="MGI:2686122">
    <property type="gene designation" value="Ms4a14"/>
</dbReference>
<accession>A0A087WSD2</accession>
<sequence>MESPSEEKRRNHVITIDPNETVLTAYPYRPHSSLLDFLKGEPKLLGAIQILLSLVIVGFGNILALNFTFSSKEFPLVILTGYPFWGAVIFLLTGLVTMSHDKPRRILKQGVTTMNVLSSLTALAGIALTLLSFTQQHRVCQTPSLEGPCVVGETLLLGILSVLLIITIVELSISVTVVSLRSRCWTSPREAVFFFPSEGAQNTEHPAPEENNTLQFEFQEKSSKDNTASSIKSVFLGGYAFFKLRVSRISSTPKTIQQKSDKGTSFMYVPEEQEATPPLSPEQEIKLNALPPPLTPYPSENIPSQKDSTTDHLNDADLSSIIHQTSDMQSNLLDYENASVTRFKTPSSHNSLHFSPANLSSQSLMASLSTQVLQYKQPSFHISQSYDLISEYFLSENIPFQDNQSQDTPSQYTPSQDIQFQDMLAQDISFQEIQSQESPNQDVLYQETPPQETPSQGTPYQDLPYQVLLIKDTSPQGTPYQYILTKEIPFQETPSQGTLSQESPSQWTLSKGTPSQGTSPKGTPSQVTPPQGTPSQGTPSEGTSLQVSPSEVTPPQGTPSEVTPSQGTPSEGTSLQVSPSEVTPPQGTPSEMTPPQGTPSEGTSPQGTPSEETPPQGTPSEGTLPQGTPSQGTPPQGTPSEGTPPQGTPSQGTPPQGTPSEGTPSQETLPRETPSEGTPPQGTPSEGTPSQETVPQETPPQKLSFQDILTKDRSSQETAYQETPFQDLVTQNRPSQDSQYKETPSQEIFFQDTPFQNTPSQNIQYQDILSQDKISQGSQTQNSVSQEMASSDLQVLNTQVQIQQYPEVFYRDIRTEVMELTQEWKSNQGKKPTRRLSLSLPGKHGQVHPKRYSVDLQVKSEKPRRYSEDLQSKTSRRKSIDQQIKAWISPKKNTTEKQDAYTQTTDQLPHQQAEDQQTEDQQAQDQQADDQQAKEEVPVQQSQDEQIKDQKSIENLLPEEHPNDREDEGQQSDKEQPPEEQAQVQPVEDQQPKEQKAPNTQLQNWQGGQVLVKRAPRQLCDNWETQSFQFTEKSCSFWSTPSWQPISQRSQDWISQGWRNKDWKAQEWQFEVKPSLDWESQELLERESLRQRALYQQIQPQTTIVHQTPGHQLQNYIFQVGLCQGSRQQDSESGVLIEDVNEDDVQSREREPENTEETCQKPTDQQSEDMRPDNYPVSCQSLVPYTYVTCLSNIASEQEVQNNTPCSGSSKDLNTTSSTSYQRDQQQSEDSD</sequence>
<feature type="compositionally biased region" description="Polar residues" evidence="6">
    <location>
        <begin position="716"/>
        <end position="744"/>
    </location>
</feature>
<feature type="region of interest" description="Disordered" evidence="6">
    <location>
        <begin position="1199"/>
        <end position="1232"/>
    </location>
</feature>
<dbReference type="HOGENOM" id="CLU_011793_0_0_1"/>
<dbReference type="GeneTree" id="ENSGT00940000163132"/>
<evidence type="ECO:0000256" key="3">
    <source>
        <dbReference type="ARBA" id="ARBA00022692"/>
    </source>
</evidence>
<feature type="region of interest" description="Disordered" evidence="6">
    <location>
        <begin position="493"/>
        <end position="744"/>
    </location>
</feature>
<dbReference type="VEuPathDB" id="HostDB:ENSMUSG00000099398"/>
<dbReference type="Ensembl" id="ENSMUST00000187467.2">
    <property type="protein sequence ID" value="ENSMUSP00000140996.2"/>
    <property type="gene ID" value="ENSMUSG00000099398.2"/>
</dbReference>
<reference evidence="8 10" key="1">
    <citation type="journal article" date="2009" name="PLoS Biol.">
        <title>Lineage-specific biology revealed by a finished genome assembly of the mouse.</title>
        <authorList>
            <consortium name="Mouse Genome Sequencing Consortium"/>
            <person name="Church D.M."/>
            <person name="Goodstadt L."/>
            <person name="Hillier L.W."/>
            <person name="Zody M.C."/>
            <person name="Goldstein S."/>
            <person name="She X."/>
            <person name="Bult C.J."/>
            <person name="Agarwala R."/>
            <person name="Cherry J.L."/>
            <person name="DiCuccio M."/>
            <person name="Hlavina W."/>
            <person name="Kapustin Y."/>
            <person name="Meric P."/>
            <person name="Maglott D."/>
            <person name="Birtle Z."/>
            <person name="Marques A.C."/>
            <person name="Graves T."/>
            <person name="Zhou S."/>
            <person name="Teague B."/>
            <person name="Potamousis K."/>
            <person name="Churas C."/>
            <person name="Place M."/>
            <person name="Herschleb J."/>
            <person name="Runnheim R."/>
            <person name="Forrest D."/>
            <person name="Amos-Landgraf J."/>
            <person name="Schwartz D.C."/>
            <person name="Cheng Z."/>
            <person name="Lindblad-Toh K."/>
            <person name="Eichler E.E."/>
            <person name="Ponting C.P."/>
        </authorList>
    </citation>
    <scope>NUCLEOTIDE SEQUENCE [LARGE SCALE GENOMIC DNA]</scope>
    <source>
        <strain evidence="8 10">C57BL/6J</strain>
    </source>
</reference>
<dbReference type="AlphaFoldDB" id="A0A087WSD2"/>
<feature type="compositionally biased region" description="Polar residues" evidence="6">
    <location>
        <begin position="900"/>
        <end position="910"/>
    </location>
</feature>
<dbReference type="SMR" id="A0A087WSD2"/>
<dbReference type="RefSeq" id="XP_011245717.1">
    <property type="nucleotide sequence ID" value="XM_011247415.4"/>
</dbReference>
<organism evidence="8 10">
    <name type="scientific">Mus musculus</name>
    <name type="common">Mouse</name>
    <dbReference type="NCBI Taxonomy" id="10090"/>
    <lineage>
        <taxon>Eukaryota</taxon>
        <taxon>Metazoa</taxon>
        <taxon>Chordata</taxon>
        <taxon>Craniata</taxon>
        <taxon>Vertebrata</taxon>
        <taxon>Euteleostomi</taxon>
        <taxon>Mammalia</taxon>
        <taxon>Eutheria</taxon>
        <taxon>Euarchontoglires</taxon>
        <taxon>Glires</taxon>
        <taxon>Rodentia</taxon>
        <taxon>Myomorpha</taxon>
        <taxon>Muroidea</taxon>
        <taxon>Muridae</taxon>
        <taxon>Murinae</taxon>
        <taxon>Mus</taxon>
        <taxon>Mus</taxon>
    </lineage>
</organism>
<evidence type="ECO:0000256" key="2">
    <source>
        <dbReference type="ARBA" id="ARBA00009565"/>
    </source>
</evidence>